<organism evidence="3 4">
    <name type="scientific">Flavivirga algicola</name>
    <dbReference type="NCBI Taxonomy" id="2729136"/>
    <lineage>
        <taxon>Bacteria</taxon>
        <taxon>Pseudomonadati</taxon>
        <taxon>Bacteroidota</taxon>
        <taxon>Flavobacteriia</taxon>
        <taxon>Flavobacteriales</taxon>
        <taxon>Flavobacteriaceae</taxon>
        <taxon>Flavivirga</taxon>
    </lineage>
</organism>
<evidence type="ECO:0000256" key="2">
    <source>
        <dbReference type="ARBA" id="ARBA00022526"/>
    </source>
</evidence>
<dbReference type="PANTHER" id="PTHR30344">
    <property type="entry name" value="6-PHOSPHOGLUCONOLACTONASE-RELATED"/>
    <property type="match status" value="1"/>
</dbReference>
<dbReference type="InterPro" id="IPR011048">
    <property type="entry name" value="Haem_d1_sf"/>
</dbReference>
<reference evidence="3 4" key="1">
    <citation type="submission" date="2020-04" db="EMBL/GenBank/DDBJ databases">
        <title>A Flavivirga sp. nov.</title>
        <authorList>
            <person name="Sun X."/>
        </authorList>
    </citation>
    <scope>NUCLEOTIDE SEQUENCE [LARGE SCALE GENOMIC DNA]</scope>
    <source>
        <strain evidence="3 4">Y03</strain>
    </source>
</reference>
<accession>A0ABX1RWL6</accession>
<dbReference type="Pfam" id="PF10282">
    <property type="entry name" value="Lactonase"/>
    <property type="match status" value="1"/>
</dbReference>
<dbReference type="PANTHER" id="PTHR30344:SF1">
    <property type="entry name" value="6-PHOSPHOGLUCONOLACTONASE"/>
    <property type="match status" value="1"/>
</dbReference>
<gene>
    <name evidence="3" type="ORF">HHX25_10595</name>
</gene>
<dbReference type="SUPFAM" id="SSF51004">
    <property type="entry name" value="C-terminal (heme d1) domain of cytochrome cd1-nitrite reductase"/>
    <property type="match status" value="1"/>
</dbReference>
<protein>
    <submittedName>
        <fullName evidence="3">Lactonase family protein</fullName>
    </submittedName>
</protein>
<sequence>MNSIFYIGCYTQMLSQDFGGKGDGIYTIEINNTSGKMRVLHMYSTTNPAYLVLSKNHQYLYALTEVSINENPKVKAFKIQEDYSLQLINEQTIDGDLPCHITYANNGLLIACYGSGNILLFPTKDNGEVLPSTQNFKHQGNSINLARQEAPHAHQAVVHPNGTDVFVPDLGIDLIKAYRFHNNALSAIKSNDIAVDKGGGPRHMVFNKNGDLGYLINELTGDISILKQKEGTFTFLKSVKSLPASYKEIPSGSAIRIHPNGKYLYAGNRTLDAITIFKIHGEDLELLSFQPTEGKTLRAFNIILNGKWLIACLQDSDEVIAYEITSSGKLLERSRNYNIISPVCVTSTINLQY</sequence>
<keyword evidence="2" id="KW-0119">Carbohydrate metabolism</keyword>
<evidence type="ECO:0000313" key="4">
    <source>
        <dbReference type="Proteomes" id="UP000746690"/>
    </source>
</evidence>
<keyword evidence="2" id="KW-0313">Glucose metabolism</keyword>
<evidence type="ECO:0000256" key="1">
    <source>
        <dbReference type="ARBA" id="ARBA00005564"/>
    </source>
</evidence>
<name>A0ABX1RWL6_9FLAO</name>
<keyword evidence="4" id="KW-1185">Reference proteome</keyword>
<comment type="caution">
    <text evidence="3">The sequence shown here is derived from an EMBL/GenBank/DDBJ whole genome shotgun (WGS) entry which is preliminary data.</text>
</comment>
<dbReference type="Gene3D" id="2.130.10.10">
    <property type="entry name" value="YVTN repeat-like/Quinoprotein amine dehydrogenase"/>
    <property type="match status" value="1"/>
</dbReference>
<dbReference type="Proteomes" id="UP000746690">
    <property type="component" value="Unassembled WGS sequence"/>
</dbReference>
<proteinExistence type="inferred from homology"/>
<comment type="similarity">
    <text evidence="1">Belongs to the cycloisomerase 2 family.</text>
</comment>
<dbReference type="InterPro" id="IPR019405">
    <property type="entry name" value="Lactonase_7-beta_prop"/>
</dbReference>
<dbReference type="RefSeq" id="WP_169672952.1">
    <property type="nucleotide sequence ID" value="NZ_JABBHF010000005.1"/>
</dbReference>
<dbReference type="EMBL" id="JABBHF010000005">
    <property type="protein sequence ID" value="NMH87957.1"/>
    <property type="molecule type" value="Genomic_DNA"/>
</dbReference>
<dbReference type="InterPro" id="IPR050282">
    <property type="entry name" value="Cycloisomerase_2"/>
</dbReference>
<evidence type="ECO:0000313" key="3">
    <source>
        <dbReference type="EMBL" id="NMH87957.1"/>
    </source>
</evidence>
<dbReference type="InterPro" id="IPR015943">
    <property type="entry name" value="WD40/YVTN_repeat-like_dom_sf"/>
</dbReference>